<protein>
    <submittedName>
        <fullName evidence="4">SWIM zinc finger</fullName>
    </submittedName>
</protein>
<dbReference type="Pfam" id="PF04434">
    <property type="entry name" value="SWIM"/>
    <property type="match status" value="1"/>
</dbReference>
<dbReference type="AlphaFoldDB" id="A0A1G9P7V8"/>
<reference evidence="5" key="1">
    <citation type="submission" date="2016-10" db="EMBL/GenBank/DDBJ databases">
        <authorList>
            <person name="Varghese N."/>
            <person name="Submissions S."/>
        </authorList>
    </citation>
    <scope>NUCLEOTIDE SEQUENCE [LARGE SCALE GENOMIC DNA]</scope>
    <source>
        <strain evidence="5">CGMCC 1.10119</strain>
    </source>
</reference>
<dbReference type="STRING" id="660521.SAMN04487949_0276"/>
<evidence type="ECO:0000259" key="3">
    <source>
        <dbReference type="PROSITE" id="PS50966"/>
    </source>
</evidence>
<evidence type="ECO:0000313" key="4">
    <source>
        <dbReference type="EMBL" id="SDL94866.1"/>
    </source>
</evidence>
<feature type="region of interest" description="Disordered" evidence="2">
    <location>
        <begin position="210"/>
        <end position="230"/>
    </location>
</feature>
<dbReference type="GO" id="GO:0008270">
    <property type="term" value="F:zinc ion binding"/>
    <property type="evidence" value="ECO:0007669"/>
    <property type="project" value="UniProtKB-KW"/>
</dbReference>
<name>A0A1G9P7V8_9EURY</name>
<dbReference type="RefSeq" id="WP_089693331.1">
    <property type="nucleotide sequence ID" value="NZ_FNHL01000001.1"/>
</dbReference>
<sequence>MTHTRNTPASPASDRPTTLPADGFTGRALRARTEPMLVRPLRDDRYVVETERGTYVVDLDGRSCTCPDHAIRGARCKHLRRVAIEVTEGRVPPPGHRRAVCAVCGDVTFVPTYERGPQLCDRHGFAPGDFVRDRETEGILVVTRVTGERADEYETAEGRPVADYETNADYGGHEPVVEAVYLESVRALGGLDTVGDAKRYGFPASRLRRVDDGPRLTAGSPDSADGQAEA</sequence>
<evidence type="ECO:0000256" key="1">
    <source>
        <dbReference type="PROSITE-ProRule" id="PRU00325"/>
    </source>
</evidence>
<feature type="domain" description="SWIM-type" evidence="3">
    <location>
        <begin position="55"/>
        <end position="87"/>
    </location>
</feature>
<dbReference type="Proteomes" id="UP000199451">
    <property type="component" value="Unassembled WGS sequence"/>
</dbReference>
<accession>A0A1G9P7V8</accession>
<dbReference type="InterPro" id="IPR007527">
    <property type="entry name" value="Znf_SWIM"/>
</dbReference>
<keyword evidence="1" id="KW-0862">Zinc</keyword>
<feature type="region of interest" description="Disordered" evidence="2">
    <location>
        <begin position="1"/>
        <end position="25"/>
    </location>
</feature>
<dbReference type="EMBL" id="FNHL01000001">
    <property type="protein sequence ID" value="SDL94866.1"/>
    <property type="molecule type" value="Genomic_DNA"/>
</dbReference>
<keyword evidence="5" id="KW-1185">Reference proteome</keyword>
<organism evidence="4 5">
    <name type="scientific">Halogranum gelatinilyticum</name>
    <dbReference type="NCBI Taxonomy" id="660521"/>
    <lineage>
        <taxon>Archaea</taxon>
        <taxon>Methanobacteriati</taxon>
        <taxon>Methanobacteriota</taxon>
        <taxon>Stenosarchaea group</taxon>
        <taxon>Halobacteria</taxon>
        <taxon>Halobacteriales</taxon>
        <taxon>Haloferacaceae</taxon>
    </lineage>
</organism>
<dbReference type="PROSITE" id="PS50966">
    <property type="entry name" value="ZF_SWIM"/>
    <property type="match status" value="1"/>
</dbReference>
<dbReference type="OrthoDB" id="166762at2157"/>
<gene>
    <name evidence="4" type="ORF">SAMN04487949_0276</name>
</gene>
<feature type="compositionally biased region" description="Polar residues" evidence="2">
    <location>
        <begin position="1"/>
        <end position="10"/>
    </location>
</feature>
<keyword evidence="1" id="KW-0479">Metal-binding</keyword>
<evidence type="ECO:0000256" key="2">
    <source>
        <dbReference type="SAM" id="MobiDB-lite"/>
    </source>
</evidence>
<proteinExistence type="predicted"/>
<evidence type="ECO:0000313" key="5">
    <source>
        <dbReference type="Proteomes" id="UP000199451"/>
    </source>
</evidence>
<keyword evidence="1" id="KW-0863">Zinc-finger</keyword>